<comment type="subcellular location">
    <subcellularLocation>
        <location evidence="1">Nucleus</location>
    </subcellularLocation>
</comment>
<evidence type="ECO:0000256" key="4">
    <source>
        <dbReference type="ARBA" id="ARBA00023242"/>
    </source>
</evidence>
<evidence type="ECO:0000313" key="6">
    <source>
        <dbReference type="EMBL" id="KAJ9580746.1"/>
    </source>
</evidence>
<dbReference type="Pfam" id="PF02269">
    <property type="entry name" value="TFIID-18kDa"/>
    <property type="match status" value="1"/>
</dbReference>
<dbReference type="GO" id="GO:0006366">
    <property type="term" value="P:transcription by RNA polymerase II"/>
    <property type="evidence" value="ECO:0007669"/>
    <property type="project" value="InterPro"/>
</dbReference>
<dbReference type="PANTHER" id="PTHR11380">
    <property type="entry name" value="TRANSCRIPTION INITIATION FACTOR TFIID/SUPT3-RELATED"/>
    <property type="match status" value="1"/>
</dbReference>
<keyword evidence="3" id="KW-0804">Transcription</keyword>
<evidence type="ECO:0000256" key="3">
    <source>
        <dbReference type="ARBA" id="ARBA00023163"/>
    </source>
</evidence>
<reference evidence="6" key="2">
    <citation type="submission" date="2023-05" db="EMBL/GenBank/DDBJ databases">
        <authorList>
            <person name="Fouks B."/>
        </authorList>
    </citation>
    <scope>NUCLEOTIDE SEQUENCE</scope>
    <source>
        <strain evidence="6">Stay&amp;Tobe</strain>
        <tissue evidence="6">Testes</tissue>
    </source>
</reference>
<dbReference type="SUPFAM" id="SSF47113">
    <property type="entry name" value="Histone-fold"/>
    <property type="match status" value="1"/>
</dbReference>
<name>A0AAD7ZHT3_DIPPU</name>
<evidence type="ECO:0000256" key="5">
    <source>
        <dbReference type="ARBA" id="ARBA00061274"/>
    </source>
</evidence>
<accession>A0AAD7ZHT3</accession>
<comment type="caution">
    <text evidence="6">The sequence shown here is derived from an EMBL/GenBank/DDBJ whole genome shotgun (WGS) entry which is preliminary data.</text>
</comment>
<dbReference type="GO" id="GO:0003713">
    <property type="term" value="F:transcription coactivator activity"/>
    <property type="evidence" value="ECO:0007669"/>
    <property type="project" value="TreeGrafter"/>
</dbReference>
<evidence type="ECO:0000256" key="1">
    <source>
        <dbReference type="ARBA" id="ARBA00004123"/>
    </source>
</evidence>
<proteinExistence type="inferred from homology"/>
<comment type="similarity">
    <text evidence="5">Belongs to the SPT3 family.</text>
</comment>
<dbReference type="GO" id="GO:0046982">
    <property type="term" value="F:protein heterodimerization activity"/>
    <property type="evidence" value="ECO:0007669"/>
    <property type="project" value="InterPro"/>
</dbReference>
<dbReference type="Proteomes" id="UP001233999">
    <property type="component" value="Unassembled WGS sequence"/>
</dbReference>
<evidence type="ECO:0000256" key="2">
    <source>
        <dbReference type="ARBA" id="ARBA00023015"/>
    </source>
</evidence>
<dbReference type="InterPro" id="IPR009072">
    <property type="entry name" value="Histone-fold"/>
</dbReference>
<dbReference type="Gene3D" id="1.10.20.10">
    <property type="entry name" value="Histone, subunit A"/>
    <property type="match status" value="1"/>
</dbReference>
<sequence length="317" mass="35622">MSGAENATEAVSSDEPVNVQAYIVSKIQSMMYGFGDAQVPLLETACLVGNIVQQQMRSMINHASDVAAMRGVKTIGLEEFIFLMRKDRVKLHRLLKYMDMKDVKNKVTGILDEDAEDPELALDTPNRKLSQICMDFLSSIDSTGELIHTGDLPADIVKYERQVRAERTSRTLDRRSYVEFVNARCSSFTNMRSGSKFRDWLQLNADGSHSELPKITNNAYDLLGYLAYETVAQLVDLALLVRQDEQMRAGDAISRYVPGIGYSARHSLDSQQIETAAPLTPAEVREAVRRYWHSPMGSSLNFTRNITCQVDTKLFCC</sequence>
<protein>
    <recommendedName>
        <fullName evidence="8">Transcription initiation protein SPT3 homolog</fullName>
    </recommendedName>
</protein>
<dbReference type="GO" id="GO:0005634">
    <property type="term" value="C:nucleus"/>
    <property type="evidence" value="ECO:0007669"/>
    <property type="project" value="UniProtKB-SubCell"/>
</dbReference>
<gene>
    <name evidence="6" type="ORF">L9F63_024072</name>
</gene>
<keyword evidence="2" id="KW-0805">Transcription regulation</keyword>
<keyword evidence="4" id="KW-0539">Nucleus</keyword>
<dbReference type="CDD" id="cd07978">
    <property type="entry name" value="HFD_TAF13"/>
    <property type="match status" value="1"/>
</dbReference>
<organism evidence="6 7">
    <name type="scientific">Diploptera punctata</name>
    <name type="common">Pacific beetle cockroach</name>
    <dbReference type="NCBI Taxonomy" id="6984"/>
    <lineage>
        <taxon>Eukaryota</taxon>
        <taxon>Metazoa</taxon>
        <taxon>Ecdysozoa</taxon>
        <taxon>Arthropoda</taxon>
        <taxon>Hexapoda</taxon>
        <taxon>Insecta</taxon>
        <taxon>Pterygota</taxon>
        <taxon>Neoptera</taxon>
        <taxon>Polyneoptera</taxon>
        <taxon>Dictyoptera</taxon>
        <taxon>Blattodea</taxon>
        <taxon>Blaberoidea</taxon>
        <taxon>Blaberidae</taxon>
        <taxon>Diplopterinae</taxon>
        <taxon>Diploptera</taxon>
    </lineage>
</organism>
<dbReference type="AlphaFoldDB" id="A0AAD7ZHT3"/>
<dbReference type="InterPro" id="IPR003195">
    <property type="entry name" value="TFIID_TAF13"/>
</dbReference>
<evidence type="ECO:0000313" key="7">
    <source>
        <dbReference type="Proteomes" id="UP001233999"/>
    </source>
</evidence>
<dbReference type="EMBL" id="JASPKZ010008174">
    <property type="protein sequence ID" value="KAJ9580746.1"/>
    <property type="molecule type" value="Genomic_DNA"/>
</dbReference>
<reference evidence="6" key="1">
    <citation type="journal article" date="2023" name="IScience">
        <title>Live-bearing cockroach genome reveals convergent evolutionary mechanisms linked to viviparity in insects and beyond.</title>
        <authorList>
            <person name="Fouks B."/>
            <person name="Harrison M.C."/>
            <person name="Mikhailova A.A."/>
            <person name="Marchal E."/>
            <person name="English S."/>
            <person name="Carruthers M."/>
            <person name="Jennings E.C."/>
            <person name="Chiamaka E.L."/>
            <person name="Frigard R.A."/>
            <person name="Pippel M."/>
            <person name="Attardo G.M."/>
            <person name="Benoit J.B."/>
            <person name="Bornberg-Bauer E."/>
            <person name="Tobe S.S."/>
        </authorList>
    </citation>
    <scope>NUCLEOTIDE SEQUENCE</scope>
    <source>
        <strain evidence="6">Stay&amp;Tobe</strain>
    </source>
</reference>
<keyword evidence="7" id="KW-1185">Reference proteome</keyword>
<evidence type="ECO:0008006" key="8">
    <source>
        <dbReference type="Google" id="ProtNLM"/>
    </source>
</evidence>
<dbReference type="PANTHER" id="PTHR11380:SF16">
    <property type="entry name" value="TRANSCRIPTION INITIATION PROTEIN SPT3 HOMOLOG"/>
    <property type="match status" value="1"/>
</dbReference>